<dbReference type="AlphaFoldDB" id="A0A815MV74"/>
<proteinExistence type="predicted"/>
<dbReference type="EMBL" id="CAJNOK010005487">
    <property type="protein sequence ID" value="CAF0974019.1"/>
    <property type="molecule type" value="Genomic_DNA"/>
</dbReference>
<dbReference type="EMBL" id="CAJOBA010005493">
    <property type="protein sequence ID" value="CAF3745209.1"/>
    <property type="molecule type" value="Genomic_DNA"/>
</dbReference>
<evidence type="ECO:0000313" key="2">
    <source>
        <dbReference type="EMBL" id="CAF1430073.1"/>
    </source>
</evidence>
<sequence>MIEQNEQYLVTLHAKPNDKSILATFQHYLDMETWFRTFTHLIFIVLDIDKMHHRVRELLLNEQDSLSRQNIQHAEVYYFSRELTCRKGMKPYIILRTVNADVARSQLNKNFYQFVSVPPKIRVIVGAAGIGKY</sequence>
<evidence type="ECO:0000313" key="4">
    <source>
        <dbReference type="EMBL" id="CAF4309102.1"/>
    </source>
</evidence>
<dbReference type="Proteomes" id="UP000677228">
    <property type="component" value="Unassembled WGS sequence"/>
</dbReference>
<dbReference type="Proteomes" id="UP000681722">
    <property type="component" value="Unassembled WGS sequence"/>
</dbReference>
<comment type="caution">
    <text evidence="2">The sequence shown here is derived from an EMBL/GenBank/DDBJ whole genome shotgun (WGS) entry which is preliminary data.</text>
</comment>
<reference evidence="2" key="1">
    <citation type="submission" date="2021-02" db="EMBL/GenBank/DDBJ databases">
        <authorList>
            <person name="Nowell W R."/>
        </authorList>
    </citation>
    <scope>NUCLEOTIDE SEQUENCE</scope>
</reference>
<name>A0A815MV74_9BILA</name>
<evidence type="ECO:0000313" key="5">
    <source>
        <dbReference type="Proteomes" id="UP000663829"/>
    </source>
</evidence>
<dbReference type="Proteomes" id="UP000663829">
    <property type="component" value="Unassembled WGS sequence"/>
</dbReference>
<evidence type="ECO:0000313" key="1">
    <source>
        <dbReference type="EMBL" id="CAF0974019.1"/>
    </source>
</evidence>
<protein>
    <submittedName>
        <fullName evidence="2">Uncharacterized protein</fullName>
    </submittedName>
</protein>
<dbReference type="Proteomes" id="UP000682733">
    <property type="component" value="Unassembled WGS sequence"/>
</dbReference>
<evidence type="ECO:0000313" key="3">
    <source>
        <dbReference type="EMBL" id="CAF3745209.1"/>
    </source>
</evidence>
<organism evidence="2 5">
    <name type="scientific">Didymodactylos carnosus</name>
    <dbReference type="NCBI Taxonomy" id="1234261"/>
    <lineage>
        <taxon>Eukaryota</taxon>
        <taxon>Metazoa</taxon>
        <taxon>Spiralia</taxon>
        <taxon>Gnathifera</taxon>
        <taxon>Rotifera</taxon>
        <taxon>Eurotatoria</taxon>
        <taxon>Bdelloidea</taxon>
        <taxon>Philodinida</taxon>
        <taxon>Philodinidae</taxon>
        <taxon>Didymodactylos</taxon>
    </lineage>
</organism>
<keyword evidence="5" id="KW-1185">Reference proteome</keyword>
<dbReference type="EMBL" id="CAJNOQ010018494">
    <property type="protein sequence ID" value="CAF1430073.1"/>
    <property type="molecule type" value="Genomic_DNA"/>
</dbReference>
<gene>
    <name evidence="2" type="ORF">GPM918_LOCUS33972</name>
    <name evidence="1" type="ORF">OVA965_LOCUS13250</name>
    <name evidence="4" type="ORF">SRO942_LOCUS34667</name>
    <name evidence="3" type="ORF">TMI583_LOCUS13253</name>
</gene>
<accession>A0A815MV74</accession>
<dbReference type="EMBL" id="CAJOBC010083927">
    <property type="protein sequence ID" value="CAF4309102.1"/>
    <property type="molecule type" value="Genomic_DNA"/>
</dbReference>